<keyword evidence="4" id="KW-1185">Reference proteome</keyword>
<dbReference type="Pfam" id="PF17899">
    <property type="entry name" value="Peptidase_M61_N"/>
    <property type="match status" value="1"/>
</dbReference>
<dbReference type="PROSITE" id="PS51257">
    <property type="entry name" value="PROKAR_LIPOPROTEIN"/>
    <property type="match status" value="1"/>
</dbReference>
<dbReference type="Pfam" id="PF05299">
    <property type="entry name" value="Peptidase_M61"/>
    <property type="match status" value="1"/>
</dbReference>
<dbReference type="InterPro" id="IPR040756">
    <property type="entry name" value="Peptidase_M61_N"/>
</dbReference>
<evidence type="ECO:0000259" key="1">
    <source>
        <dbReference type="Pfam" id="PF05299"/>
    </source>
</evidence>
<dbReference type="InterPro" id="IPR027268">
    <property type="entry name" value="Peptidase_M4/M1_CTD_sf"/>
</dbReference>
<dbReference type="EMBL" id="CP106735">
    <property type="protein sequence ID" value="UXX81070.1"/>
    <property type="molecule type" value="Genomic_DNA"/>
</dbReference>
<dbReference type="Proteomes" id="UP001062165">
    <property type="component" value="Chromosome"/>
</dbReference>
<evidence type="ECO:0000313" key="4">
    <source>
        <dbReference type="Proteomes" id="UP001062165"/>
    </source>
</evidence>
<gene>
    <name evidence="3" type="ORF">N7E81_08150</name>
</gene>
<accession>A0ABY6D4I7</accession>
<evidence type="ECO:0000259" key="2">
    <source>
        <dbReference type="Pfam" id="PF17899"/>
    </source>
</evidence>
<feature type="domain" description="Peptidase M61 catalytic" evidence="1">
    <location>
        <begin position="304"/>
        <end position="410"/>
    </location>
</feature>
<protein>
    <submittedName>
        <fullName evidence="3">Peptidase</fullName>
    </submittedName>
</protein>
<dbReference type="Gene3D" id="1.10.390.10">
    <property type="entry name" value="Neutral Protease Domain 2"/>
    <property type="match status" value="1"/>
</dbReference>
<dbReference type="SUPFAM" id="SSF55486">
    <property type="entry name" value="Metalloproteases ('zincins'), catalytic domain"/>
    <property type="match status" value="1"/>
</dbReference>
<dbReference type="InterPro" id="IPR007963">
    <property type="entry name" value="Peptidase_M61_catalytic"/>
</dbReference>
<reference evidence="3" key="1">
    <citation type="submission" date="2022-10" db="EMBL/GenBank/DDBJ databases">
        <title>Comparative genomics and taxonomic characterization of three novel marine species of genus Reichenbachiella exhibiting antioxidant and polysaccharide degradation activities.</title>
        <authorList>
            <person name="Muhammad N."/>
            <person name="Lee Y.-J."/>
            <person name="Ko J."/>
            <person name="Kim S.-G."/>
        </authorList>
    </citation>
    <scope>NUCLEOTIDE SEQUENCE</scope>
    <source>
        <strain evidence="3">Wsw4-B4</strain>
    </source>
</reference>
<name>A0ABY6D4I7_9BACT</name>
<organism evidence="3 4">
    <name type="scientific">Reichenbachiella carrageenanivorans</name>
    <dbReference type="NCBI Taxonomy" id="2979869"/>
    <lineage>
        <taxon>Bacteria</taxon>
        <taxon>Pseudomonadati</taxon>
        <taxon>Bacteroidota</taxon>
        <taxon>Cytophagia</taxon>
        <taxon>Cytophagales</taxon>
        <taxon>Reichenbachiellaceae</taxon>
        <taxon>Reichenbachiella</taxon>
    </lineage>
</organism>
<proteinExistence type="predicted"/>
<feature type="domain" description="Peptidase M61 N-terminal" evidence="2">
    <location>
        <begin position="41"/>
        <end position="212"/>
    </location>
</feature>
<sequence>MRVNFKVLTMLFLWVLVSCDDGIAPDFVLPKGADLSESFYVHIDLNDRFDDTFKVEMYVGGLSVDHAVIQFAATVPGTYDIMNVGRFVQNFEVRDEKGKFIPSEAISTNQWQISRPADAHKITYQVKETFDTEVKEYPIYAMAGTSIEEDHVLLNTPMVIGYPVGLKERDYFVSLSYPSNWTVGTALPAYEEFVYQATDFDHLADSPILLGELTSRSTDLGDASIHVHVYSEYYGITATHVLDDVNQILIDAEAFLKVLPTDQYDFLYHFGDVNAGALEHSKSSVYVLKDAPYEKVNYGPLVKSISAHEFFHVVTPLNIHSEIIADFNFAVPTPSQHLWLYEGVTEWASDFMQYRNGSMSLVALLAQLKEKVKVDQTKYDLNFSLQQIGTEAYTVQGSPQFNNVYNRGAVVASLLDIRLLELSGGTYGLREVILELIDEFGPDHAFSEVGFFDTFVNMTYPEIADFFDDYIKDTQPLPIAAYFSKVGIAYDPLDFGFSKMSSLTVDQATLFAAWSKNM</sequence>
<dbReference type="RefSeq" id="WP_263052799.1">
    <property type="nucleotide sequence ID" value="NZ_CP106735.1"/>
</dbReference>
<dbReference type="Gene3D" id="2.60.40.3650">
    <property type="match status" value="1"/>
</dbReference>
<evidence type="ECO:0000313" key="3">
    <source>
        <dbReference type="EMBL" id="UXX81070.1"/>
    </source>
</evidence>